<accession>A0ACB7RI68</accession>
<reference evidence="1" key="1">
    <citation type="submission" date="2020-05" db="EMBL/GenBank/DDBJ databases">
        <title>Large-scale comparative analyses of tick genomes elucidate their genetic diversity and vector capacities.</title>
        <authorList>
            <person name="Jia N."/>
            <person name="Wang J."/>
            <person name="Shi W."/>
            <person name="Du L."/>
            <person name="Sun Y."/>
            <person name="Zhan W."/>
            <person name="Jiang J."/>
            <person name="Wang Q."/>
            <person name="Zhang B."/>
            <person name="Ji P."/>
            <person name="Sakyi L.B."/>
            <person name="Cui X."/>
            <person name="Yuan T."/>
            <person name="Jiang B."/>
            <person name="Yang W."/>
            <person name="Lam T.T.-Y."/>
            <person name="Chang Q."/>
            <person name="Ding S."/>
            <person name="Wang X."/>
            <person name="Zhu J."/>
            <person name="Ruan X."/>
            <person name="Zhao L."/>
            <person name="Wei J."/>
            <person name="Que T."/>
            <person name="Du C."/>
            <person name="Cheng J."/>
            <person name="Dai P."/>
            <person name="Han X."/>
            <person name="Huang E."/>
            <person name="Gao Y."/>
            <person name="Liu J."/>
            <person name="Shao H."/>
            <person name="Ye R."/>
            <person name="Li L."/>
            <person name="Wei W."/>
            <person name="Wang X."/>
            <person name="Wang C."/>
            <person name="Yang T."/>
            <person name="Huo Q."/>
            <person name="Li W."/>
            <person name="Guo W."/>
            <person name="Chen H."/>
            <person name="Zhou L."/>
            <person name="Ni X."/>
            <person name="Tian J."/>
            <person name="Zhou Y."/>
            <person name="Sheng Y."/>
            <person name="Liu T."/>
            <person name="Pan Y."/>
            <person name="Xia L."/>
            <person name="Li J."/>
            <person name="Zhao F."/>
            <person name="Cao W."/>
        </authorList>
    </citation>
    <scope>NUCLEOTIDE SEQUENCE</scope>
    <source>
        <strain evidence="1">Hyas-2018</strain>
    </source>
</reference>
<comment type="caution">
    <text evidence="1">The sequence shown here is derived from an EMBL/GenBank/DDBJ whole genome shotgun (WGS) entry which is preliminary data.</text>
</comment>
<gene>
    <name evidence="1" type="ORF">HPB50_000151</name>
</gene>
<protein>
    <submittedName>
        <fullName evidence="1">Uncharacterized protein</fullName>
    </submittedName>
</protein>
<sequence length="883" mass="99563">MRPAVAFSFALLLILHGYLQLAAGNKCELKGCPKPKFGHINVHVLCHSHNDAGWLHTVDFTYNDSVRLIYDSVLEALEGNHKRRYVSAENVFFSRWWHDQPKAARHRVHQLVQSGRLQFVGGGWVQNDEAVTHYTAIIDQMTLGLRFLNDTFGPDCGVPSVAWQADPFGHTVTQASLFAKMGFSSMMVGRVSMDTLEQWKASNHMGFIWKMTASANGHANSSEDDALFTWVPWNSYSTPPQLCFDACSYEEPAQTYGGKTVPLMMGDDLTWSKAVEHYQDADDLLSRANRMGRWPMNILRWFFKGEELRPVNVMYSTPACFVEALHSEKSRSWPRFEDDLLPYTDRPKHTWTGFYTTRPSLKMMTRYANGFLQEVISSALSKLSMSPGPPRDRRGEKRPQFGFCHLLNESHCPYSEGDSELVLLPRHPETSGVEPFTNATSALLFRALIRPLGFSVYRVVASAPGSTTSPPKGFLELDRPATFIENERYRVEIDPASGLVTSVLLRNTGASGQSSTPVSLRQTFAAYDQDQGDFSVPLPGHYVFSAHHEAQPLGDHVAYRVVKGPLVQEIHQIFNDYLSQAVTLHKGSDLIEFTWTVGPPSASDSSDVGQDVVLRYESDLDTEGFYTDSNGWRNVHRVVTVQEDKLPIPSNYYPVDTIHDLTMVVLPDRPQGGSSLKKGHIELMLHRWHTTNDELGNPESTWEPTMKQREFVASGTHRVFLGRPAEAHQLLRPHALQLVYRPLLVFAPAQWKPHREMFSGLRSLLPSTVHLLTLEALSRTKVLLRLEHLAIEQHAVQVNVTRLLKGFRLSNVRPVTLAANQFLPGPTRQKWPVRGQPRPKDSRENLTMPLITKNRRSGDMLVTLSPGQIVSLIATIAEREHSY</sequence>
<evidence type="ECO:0000313" key="2">
    <source>
        <dbReference type="Proteomes" id="UP000821845"/>
    </source>
</evidence>
<dbReference type="Proteomes" id="UP000821845">
    <property type="component" value="Chromosome 9"/>
</dbReference>
<dbReference type="EMBL" id="CM023489">
    <property type="protein sequence ID" value="KAH6921434.1"/>
    <property type="molecule type" value="Genomic_DNA"/>
</dbReference>
<organism evidence="1 2">
    <name type="scientific">Hyalomma asiaticum</name>
    <name type="common">Tick</name>
    <dbReference type="NCBI Taxonomy" id="266040"/>
    <lineage>
        <taxon>Eukaryota</taxon>
        <taxon>Metazoa</taxon>
        <taxon>Ecdysozoa</taxon>
        <taxon>Arthropoda</taxon>
        <taxon>Chelicerata</taxon>
        <taxon>Arachnida</taxon>
        <taxon>Acari</taxon>
        <taxon>Parasitiformes</taxon>
        <taxon>Ixodida</taxon>
        <taxon>Ixodoidea</taxon>
        <taxon>Ixodidae</taxon>
        <taxon>Hyalomminae</taxon>
        <taxon>Hyalomma</taxon>
    </lineage>
</organism>
<name>A0ACB7RI68_HYAAI</name>
<proteinExistence type="predicted"/>
<keyword evidence="2" id="KW-1185">Reference proteome</keyword>
<evidence type="ECO:0000313" key="1">
    <source>
        <dbReference type="EMBL" id="KAH6921434.1"/>
    </source>
</evidence>